<reference evidence="3 4" key="1">
    <citation type="journal article" date="2018" name="Mol. Biol. Evol.">
        <title>Broad Genomic Sampling Reveals a Smut Pathogenic Ancestry of the Fungal Clade Ustilaginomycotina.</title>
        <authorList>
            <person name="Kijpornyongpan T."/>
            <person name="Mondo S.J."/>
            <person name="Barry K."/>
            <person name="Sandor L."/>
            <person name="Lee J."/>
            <person name="Lipzen A."/>
            <person name="Pangilinan J."/>
            <person name="LaButti K."/>
            <person name="Hainaut M."/>
            <person name="Henrissat B."/>
            <person name="Grigoriev I.V."/>
            <person name="Spatafora J.W."/>
            <person name="Aime M.C."/>
        </authorList>
    </citation>
    <scope>NUCLEOTIDE SEQUENCE [LARGE SCALE GENOMIC DNA]</scope>
    <source>
        <strain evidence="3 4">MCA 4186</strain>
    </source>
</reference>
<dbReference type="PANTHER" id="PTHR42103">
    <property type="entry name" value="ALPHA/BETA-HYDROLASES SUPERFAMILY PROTEIN"/>
    <property type="match status" value="1"/>
</dbReference>
<gene>
    <name evidence="3" type="ORF">FA09DRAFT_82871</name>
</gene>
<dbReference type="SUPFAM" id="SSF53474">
    <property type="entry name" value="alpha/beta-Hydrolases"/>
    <property type="match status" value="1"/>
</dbReference>
<dbReference type="GO" id="GO:0016787">
    <property type="term" value="F:hydrolase activity"/>
    <property type="evidence" value="ECO:0007669"/>
    <property type="project" value="InterPro"/>
</dbReference>
<dbReference type="InterPro" id="IPR029058">
    <property type="entry name" value="AB_hydrolase_fold"/>
</dbReference>
<feature type="domain" description="Xaa-Pro dipeptidyl-peptidase-like" evidence="2">
    <location>
        <begin position="11"/>
        <end position="99"/>
    </location>
</feature>
<name>A0A316Z4M8_9BASI</name>
<organism evidence="3 4">
    <name type="scientific">Tilletiopsis washingtonensis</name>
    <dbReference type="NCBI Taxonomy" id="58919"/>
    <lineage>
        <taxon>Eukaryota</taxon>
        <taxon>Fungi</taxon>
        <taxon>Dikarya</taxon>
        <taxon>Basidiomycota</taxon>
        <taxon>Ustilaginomycotina</taxon>
        <taxon>Exobasidiomycetes</taxon>
        <taxon>Entylomatales</taxon>
        <taxon>Entylomatales incertae sedis</taxon>
        <taxon>Tilletiopsis</taxon>
    </lineage>
</organism>
<protein>
    <recommendedName>
        <fullName evidence="2">Xaa-Pro dipeptidyl-peptidase-like domain-containing protein</fullName>
    </recommendedName>
</protein>
<feature type="compositionally biased region" description="Basic residues" evidence="1">
    <location>
        <begin position="294"/>
        <end position="310"/>
    </location>
</feature>
<keyword evidence="4" id="KW-1185">Reference proteome</keyword>
<dbReference type="GeneID" id="37273401"/>
<dbReference type="STRING" id="58919.A0A316Z4M8"/>
<dbReference type="AlphaFoldDB" id="A0A316Z4M8"/>
<evidence type="ECO:0000259" key="2">
    <source>
        <dbReference type="Pfam" id="PF02129"/>
    </source>
</evidence>
<dbReference type="RefSeq" id="XP_025596979.1">
    <property type="nucleotide sequence ID" value="XM_025745857.1"/>
</dbReference>
<evidence type="ECO:0000313" key="3">
    <source>
        <dbReference type="EMBL" id="PWN96700.1"/>
    </source>
</evidence>
<dbReference type="Proteomes" id="UP000245946">
    <property type="component" value="Unassembled WGS sequence"/>
</dbReference>
<feature type="region of interest" description="Disordered" evidence="1">
    <location>
        <begin position="294"/>
        <end position="315"/>
    </location>
</feature>
<dbReference type="InterPro" id="IPR000383">
    <property type="entry name" value="Xaa-Pro-like_dom"/>
</dbReference>
<evidence type="ECO:0000313" key="4">
    <source>
        <dbReference type="Proteomes" id="UP000245946"/>
    </source>
</evidence>
<dbReference type="EMBL" id="KZ819298">
    <property type="protein sequence ID" value="PWN96700.1"/>
    <property type="molecule type" value="Genomic_DNA"/>
</dbReference>
<dbReference type="PANTHER" id="PTHR42103:SF2">
    <property type="entry name" value="AB HYDROLASE-1 DOMAIN-CONTAINING PROTEIN"/>
    <property type="match status" value="1"/>
</dbReference>
<accession>A0A316Z4M8</accession>
<proteinExistence type="predicted"/>
<sequence length="341" mass="36684">MLPLSYTLAVDGASLDVREMRPGDVSSPECVAVVSHPYGPLGGSQGDPTVVRLVRVFLDLGCRVLTYDARGVGASTGRTSWTARVEAHDFQAVVDYALSGQRGATTVYCCRRSRLVSGRSQLARCNKEVSLQEARCRGLASGPGALHPLALLNHSFATPSPLLRPLLRPSFATASPLLRHCFAPPSPLLRFAPPSPPPSPLLRFAPPSPLLLLRHAFATPSPLLRSASFARVSAPHTARHVLVSYPLGVLWALATLRAGKCREEVKRLAGEGGALLLVHGTADQFTSAALERRAARRATRPRRAHRRRRPLLGARTRCGGRRAGALDTRLGQGTMREYAAT</sequence>
<dbReference type="OrthoDB" id="10260961at2759"/>
<dbReference type="Gene3D" id="3.40.50.1820">
    <property type="entry name" value="alpha/beta hydrolase"/>
    <property type="match status" value="1"/>
</dbReference>
<evidence type="ECO:0000256" key="1">
    <source>
        <dbReference type="SAM" id="MobiDB-lite"/>
    </source>
</evidence>
<dbReference type="Pfam" id="PF02129">
    <property type="entry name" value="Peptidase_S15"/>
    <property type="match status" value="1"/>
</dbReference>